<reference evidence="1 2" key="1">
    <citation type="submission" date="2014-03" db="EMBL/GenBank/DDBJ databases">
        <title>Genomics of Bifidobacteria.</title>
        <authorList>
            <person name="Ventura M."/>
            <person name="Milani C."/>
            <person name="Lugli G.A."/>
        </authorList>
    </citation>
    <scope>NUCLEOTIDE SEQUENCE [LARGE SCALE GENOMIC DNA]</scope>
    <source>
        <strain evidence="1 2">DSM 21395</strain>
    </source>
</reference>
<proteinExistence type="predicted"/>
<protein>
    <submittedName>
        <fullName evidence="1">Uncharacterized protein</fullName>
    </submittedName>
</protein>
<dbReference type="EMBL" id="JGZE01000028">
    <property type="protein sequence ID" value="KFI74142.1"/>
    <property type="molecule type" value="Genomic_DNA"/>
</dbReference>
<keyword evidence="2" id="KW-1185">Reference proteome</keyword>
<organism evidence="1 2">
    <name type="scientific">Bifidobacterium mongoliense DSM 21395</name>
    <dbReference type="NCBI Taxonomy" id="1437603"/>
    <lineage>
        <taxon>Bacteria</taxon>
        <taxon>Bacillati</taxon>
        <taxon>Actinomycetota</taxon>
        <taxon>Actinomycetes</taxon>
        <taxon>Bifidobacteriales</taxon>
        <taxon>Bifidobacteriaceae</taxon>
        <taxon>Bifidobacterium</taxon>
    </lineage>
</organism>
<dbReference type="AlphaFoldDB" id="A0A087BSZ2"/>
<dbReference type="Proteomes" id="UP000029082">
    <property type="component" value="Unassembled WGS sequence"/>
</dbReference>
<sequence length="50" mass="5407">MTTTRMALKKTSETMISEKVWMDSWCSAPCPWAAHSECSSGLDSPGSDAP</sequence>
<evidence type="ECO:0000313" key="1">
    <source>
        <dbReference type="EMBL" id="KFI74142.1"/>
    </source>
</evidence>
<name>A0A087BSZ2_9BIFI</name>
<gene>
    <name evidence="1" type="ORF">BMON_1388</name>
</gene>
<evidence type="ECO:0000313" key="2">
    <source>
        <dbReference type="Proteomes" id="UP000029082"/>
    </source>
</evidence>
<comment type="caution">
    <text evidence="1">The sequence shown here is derived from an EMBL/GenBank/DDBJ whole genome shotgun (WGS) entry which is preliminary data.</text>
</comment>
<accession>A0A087BSZ2</accession>